<protein>
    <recommendedName>
        <fullName evidence="3">Cytochrome b5 heme-binding domain-containing protein</fullName>
    </recommendedName>
</protein>
<proteinExistence type="predicted"/>
<dbReference type="InterPro" id="IPR036400">
    <property type="entry name" value="Cyt_B5-like_heme/steroid_sf"/>
</dbReference>
<comment type="caution">
    <text evidence="1">The sequence shown here is derived from an EMBL/GenBank/DDBJ whole genome shotgun (WGS) entry which is preliminary data.</text>
</comment>
<name>A0AAD7E127_9AGAR</name>
<dbReference type="AlphaFoldDB" id="A0AAD7E127"/>
<dbReference type="Gene3D" id="3.10.120.10">
    <property type="entry name" value="Cytochrome b5-like heme/steroid binding domain"/>
    <property type="match status" value="1"/>
</dbReference>
<dbReference type="Proteomes" id="UP001215598">
    <property type="component" value="Unassembled WGS sequence"/>
</dbReference>
<keyword evidence="2" id="KW-1185">Reference proteome</keyword>
<dbReference type="SUPFAM" id="SSF55856">
    <property type="entry name" value="Cytochrome b5-like heme/steroid binding domain"/>
    <property type="match status" value="1"/>
</dbReference>
<sequence>MSFTHRIQSSPLVLALPTDNLNEKSLPVYTHAELHIACDEDQYEHGARILVGLKDYVFDVSLLKEFMGPAGQLSNYPWNDISFALVKSSNLPEYTAVEGYNNLSVNEFKTLEEWTTVFLRRFTVVGWLLRINTDSLH</sequence>
<evidence type="ECO:0000313" key="2">
    <source>
        <dbReference type="Proteomes" id="UP001215598"/>
    </source>
</evidence>
<evidence type="ECO:0000313" key="1">
    <source>
        <dbReference type="EMBL" id="KAJ7703487.1"/>
    </source>
</evidence>
<gene>
    <name evidence="1" type="ORF">B0H16DRAFT_1638652</name>
</gene>
<evidence type="ECO:0008006" key="3">
    <source>
        <dbReference type="Google" id="ProtNLM"/>
    </source>
</evidence>
<accession>A0AAD7E127</accession>
<dbReference type="EMBL" id="JARKIB010000500">
    <property type="protein sequence ID" value="KAJ7703487.1"/>
    <property type="molecule type" value="Genomic_DNA"/>
</dbReference>
<organism evidence="1 2">
    <name type="scientific">Mycena metata</name>
    <dbReference type="NCBI Taxonomy" id="1033252"/>
    <lineage>
        <taxon>Eukaryota</taxon>
        <taxon>Fungi</taxon>
        <taxon>Dikarya</taxon>
        <taxon>Basidiomycota</taxon>
        <taxon>Agaricomycotina</taxon>
        <taxon>Agaricomycetes</taxon>
        <taxon>Agaricomycetidae</taxon>
        <taxon>Agaricales</taxon>
        <taxon>Marasmiineae</taxon>
        <taxon>Mycenaceae</taxon>
        <taxon>Mycena</taxon>
    </lineage>
</organism>
<reference evidence="1" key="1">
    <citation type="submission" date="2023-03" db="EMBL/GenBank/DDBJ databases">
        <title>Massive genome expansion in bonnet fungi (Mycena s.s.) driven by repeated elements and novel gene families across ecological guilds.</title>
        <authorList>
            <consortium name="Lawrence Berkeley National Laboratory"/>
            <person name="Harder C.B."/>
            <person name="Miyauchi S."/>
            <person name="Viragh M."/>
            <person name="Kuo A."/>
            <person name="Thoen E."/>
            <person name="Andreopoulos B."/>
            <person name="Lu D."/>
            <person name="Skrede I."/>
            <person name="Drula E."/>
            <person name="Henrissat B."/>
            <person name="Morin E."/>
            <person name="Kohler A."/>
            <person name="Barry K."/>
            <person name="LaButti K."/>
            <person name="Morin E."/>
            <person name="Salamov A."/>
            <person name="Lipzen A."/>
            <person name="Mereny Z."/>
            <person name="Hegedus B."/>
            <person name="Baldrian P."/>
            <person name="Stursova M."/>
            <person name="Weitz H."/>
            <person name="Taylor A."/>
            <person name="Grigoriev I.V."/>
            <person name="Nagy L.G."/>
            <person name="Martin F."/>
            <person name="Kauserud H."/>
        </authorList>
    </citation>
    <scope>NUCLEOTIDE SEQUENCE</scope>
    <source>
        <strain evidence="1">CBHHK182m</strain>
    </source>
</reference>